<proteinExistence type="predicted"/>
<name>A0A8J5WEW7_ZIZPA</name>
<dbReference type="AlphaFoldDB" id="A0A8J5WEW7"/>
<keyword evidence="3" id="KW-1185">Reference proteome</keyword>
<comment type="caution">
    <text evidence="2">The sequence shown here is derived from an EMBL/GenBank/DDBJ whole genome shotgun (WGS) entry which is preliminary data.</text>
</comment>
<gene>
    <name evidence="2" type="ORF">GUJ93_ZPchr0010g9841</name>
</gene>
<dbReference type="Proteomes" id="UP000729402">
    <property type="component" value="Unassembled WGS sequence"/>
</dbReference>
<evidence type="ECO:0000256" key="1">
    <source>
        <dbReference type="SAM" id="MobiDB-lite"/>
    </source>
</evidence>
<evidence type="ECO:0000313" key="3">
    <source>
        <dbReference type="Proteomes" id="UP000729402"/>
    </source>
</evidence>
<organism evidence="2 3">
    <name type="scientific">Zizania palustris</name>
    <name type="common">Northern wild rice</name>
    <dbReference type="NCBI Taxonomy" id="103762"/>
    <lineage>
        <taxon>Eukaryota</taxon>
        <taxon>Viridiplantae</taxon>
        <taxon>Streptophyta</taxon>
        <taxon>Embryophyta</taxon>
        <taxon>Tracheophyta</taxon>
        <taxon>Spermatophyta</taxon>
        <taxon>Magnoliopsida</taxon>
        <taxon>Liliopsida</taxon>
        <taxon>Poales</taxon>
        <taxon>Poaceae</taxon>
        <taxon>BOP clade</taxon>
        <taxon>Oryzoideae</taxon>
        <taxon>Oryzeae</taxon>
        <taxon>Zizaniinae</taxon>
        <taxon>Zizania</taxon>
    </lineage>
</organism>
<reference evidence="2" key="1">
    <citation type="journal article" date="2021" name="bioRxiv">
        <title>Whole Genome Assembly and Annotation of Northern Wild Rice, Zizania palustris L., Supports a Whole Genome Duplication in the Zizania Genus.</title>
        <authorList>
            <person name="Haas M."/>
            <person name="Kono T."/>
            <person name="Macchietto M."/>
            <person name="Millas R."/>
            <person name="McGilp L."/>
            <person name="Shao M."/>
            <person name="Duquette J."/>
            <person name="Hirsch C.N."/>
            <person name="Kimball J."/>
        </authorList>
    </citation>
    <scope>NUCLEOTIDE SEQUENCE</scope>
    <source>
        <tissue evidence="2">Fresh leaf tissue</tissue>
    </source>
</reference>
<feature type="region of interest" description="Disordered" evidence="1">
    <location>
        <begin position="25"/>
        <end position="73"/>
    </location>
</feature>
<evidence type="ECO:0000313" key="2">
    <source>
        <dbReference type="EMBL" id="KAG8087382.1"/>
    </source>
</evidence>
<dbReference type="EMBL" id="JAAALK010000082">
    <property type="protein sequence ID" value="KAG8087382.1"/>
    <property type="molecule type" value="Genomic_DNA"/>
</dbReference>
<sequence>MVGRLTPDSRHEPTPAASHLALASYLHAPSPTPSAPRPLTLRTRRPHAPPLAFCARRPPRTTPPPCLPHQPTSVPAARHLGSCLSTWASVESKEVGCGAN</sequence>
<accession>A0A8J5WEW7</accession>
<protein>
    <submittedName>
        <fullName evidence="2">Uncharacterized protein</fullName>
    </submittedName>
</protein>
<feature type="region of interest" description="Disordered" evidence="1">
    <location>
        <begin position="1"/>
        <end position="20"/>
    </location>
</feature>
<reference evidence="2" key="2">
    <citation type="submission" date="2021-02" db="EMBL/GenBank/DDBJ databases">
        <authorList>
            <person name="Kimball J.A."/>
            <person name="Haas M.W."/>
            <person name="Macchietto M."/>
            <person name="Kono T."/>
            <person name="Duquette J."/>
            <person name="Shao M."/>
        </authorList>
    </citation>
    <scope>NUCLEOTIDE SEQUENCE</scope>
    <source>
        <tissue evidence="2">Fresh leaf tissue</tissue>
    </source>
</reference>